<comment type="caution">
    <text evidence="9">The sequence shown here is derived from an EMBL/GenBank/DDBJ whole genome shotgun (WGS) entry which is preliminary data.</text>
</comment>
<dbReference type="Gene3D" id="3.40.50.850">
    <property type="entry name" value="Isochorismatase-like"/>
    <property type="match status" value="1"/>
</dbReference>
<dbReference type="AlphaFoldDB" id="A0A4R0XLT2"/>
<evidence type="ECO:0000313" key="9">
    <source>
        <dbReference type="EMBL" id="TCG11666.1"/>
    </source>
</evidence>
<comment type="similarity">
    <text evidence="1">Belongs to the isochorismatase family.</text>
</comment>
<gene>
    <name evidence="9" type="ORF">C4B25_00965</name>
</gene>
<dbReference type="GO" id="GO:0019363">
    <property type="term" value="P:pyridine nucleotide biosynthetic process"/>
    <property type="evidence" value="ECO:0007669"/>
    <property type="project" value="UniProtKB-KW"/>
</dbReference>
<evidence type="ECO:0000256" key="5">
    <source>
        <dbReference type="ARBA" id="ARBA00037900"/>
    </source>
</evidence>
<dbReference type="GO" id="GO:0008936">
    <property type="term" value="F:nicotinamidase activity"/>
    <property type="evidence" value="ECO:0007669"/>
    <property type="project" value="UniProtKB-EC"/>
</dbReference>
<dbReference type="EMBL" id="PSZP01000004">
    <property type="protein sequence ID" value="TCG11666.1"/>
    <property type="molecule type" value="Genomic_DNA"/>
</dbReference>
<dbReference type="SUPFAM" id="SSF52499">
    <property type="entry name" value="Isochorismatase-like hydrolases"/>
    <property type="match status" value="1"/>
</dbReference>
<dbReference type="Pfam" id="PF00857">
    <property type="entry name" value="Isochorismatase"/>
    <property type="match status" value="1"/>
</dbReference>
<keyword evidence="3" id="KW-0479">Metal-binding</keyword>
<evidence type="ECO:0000256" key="4">
    <source>
        <dbReference type="ARBA" id="ARBA00022801"/>
    </source>
</evidence>
<dbReference type="OrthoDB" id="9796485at2"/>
<name>A0A4R0XLT2_9MOLU</name>
<sequence>MKKCLLIVGMQNDFSENGALPVPGFSDIIQGINKKIENYISGDQIIMAAKDWHPKNHISFKDSTWDQSLQGSLWPKHCIKNTHGAQLDNRLQLNKVGYEVTRGDDLMIGTYSVFKDANGNWNEDVKKIFEKEEIKEIEIVGVAGEYCIKHTSFDAAELGYEVFANQELIKYIDEANIEPTLNAFKEKLIKY</sequence>
<dbReference type="InterPro" id="IPR000868">
    <property type="entry name" value="Isochorismatase-like_dom"/>
</dbReference>
<reference evidence="9 10" key="1">
    <citation type="submission" date="2018-02" db="EMBL/GenBank/DDBJ databases">
        <title>Mycoplasma marinum and Mycoplasma todarodis sp. nov., moderately halophilic and psychrotolerant mycoplasmas isolated from cephalopods.</title>
        <authorList>
            <person name="Viver T."/>
        </authorList>
    </citation>
    <scope>NUCLEOTIDE SEQUENCE [LARGE SCALE GENOMIC DNA]</scope>
    <source>
        <strain evidence="9 10">5H</strain>
    </source>
</reference>
<evidence type="ECO:0000256" key="7">
    <source>
        <dbReference type="ARBA" id="ARBA00043224"/>
    </source>
</evidence>
<evidence type="ECO:0000313" key="10">
    <source>
        <dbReference type="Proteomes" id="UP000291072"/>
    </source>
</evidence>
<dbReference type="GO" id="GO:0046872">
    <property type="term" value="F:metal ion binding"/>
    <property type="evidence" value="ECO:0007669"/>
    <property type="project" value="UniProtKB-KW"/>
</dbReference>
<feature type="domain" description="Isochorismatase-like" evidence="8">
    <location>
        <begin position="4"/>
        <end position="164"/>
    </location>
</feature>
<evidence type="ECO:0000256" key="6">
    <source>
        <dbReference type="ARBA" id="ARBA00039017"/>
    </source>
</evidence>
<proteinExistence type="inferred from homology"/>
<dbReference type="PANTHER" id="PTHR11080">
    <property type="entry name" value="PYRAZINAMIDASE/NICOTINAMIDASE"/>
    <property type="match status" value="1"/>
</dbReference>
<evidence type="ECO:0000259" key="8">
    <source>
        <dbReference type="Pfam" id="PF00857"/>
    </source>
</evidence>
<evidence type="ECO:0000256" key="3">
    <source>
        <dbReference type="ARBA" id="ARBA00022723"/>
    </source>
</evidence>
<evidence type="ECO:0000256" key="1">
    <source>
        <dbReference type="ARBA" id="ARBA00006336"/>
    </source>
</evidence>
<evidence type="ECO:0000256" key="2">
    <source>
        <dbReference type="ARBA" id="ARBA00022642"/>
    </source>
</evidence>
<comment type="pathway">
    <text evidence="5">Cofactor biosynthesis; nicotinate biosynthesis; nicotinate from nicotinamide: step 1/1.</text>
</comment>
<keyword evidence="4" id="KW-0378">Hydrolase</keyword>
<dbReference type="Proteomes" id="UP000291072">
    <property type="component" value="Unassembled WGS sequence"/>
</dbReference>
<dbReference type="EC" id="3.5.1.19" evidence="6"/>
<dbReference type="InterPro" id="IPR036380">
    <property type="entry name" value="Isochorismatase-like_sf"/>
</dbReference>
<keyword evidence="2" id="KW-0662">Pyridine nucleotide biosynthesis</keyword>
<organism evidence="9 10">
    <name type="scientific">Mycoplasma todarodis</name>
    <dbReference type="NCBI Taxonomy" id="1937191"/>
    <lineage>
        <taxon>Bacteria</taxon>
        <taxon>Bacillati</taxon>
        <taxon>Mycoplasmatota</taxon>
        <taxon>Mollicutes</taxon>
        <taxon>Mycoplasmataceae</taxon>
        <taxon>Mycoplasma</taxon>
    </lineage>
</organism>
<dbReference type="PANTHER" id="PTHR11080:SF2">
    <property type="entry name" value="LD05707P"/>
    <property type="match status" value="1"/>
</dbReference>
<keyword evidence="10" id="KW-1185">Reference proteome</keyword>
<dbReference type="RefSeq" id="WP_131613195.1">
    <property type="nucleotide sequence ID" value="NZ_PSZP01000004.1"/>
</dbReference>
<dbReference type="InterPro" id="IPR052347">
    <property type="entry name" value="Isochorismatase_Nicotinamidase"/>
</dbReference>
<accession>A0A4R0XLT2</accession>
<protein>
    <recommendedName>
        <fullName evidence="6">nicotinamidase</fullName>
        <ecNumber evidence="6">3.5.1.19</ecNumber>
    </recommendedName>
    <alternativeName>
        <fullName evidence="7">Nicotinamide deamidase</fullName>
    </alternativeName>
</protein>